<evidence type="ECO:0000313" key="6">
    <source>
        <dbReference type="Proteomes" id="UP000663891"/>
    </source>
</evidence>
<accession>A0A814SWZ0</accession>
<proteinExistence type="predicted"/>
<dbReference type="Proteomes" id="UP000663891">
    <property type="component" value="Unassembled WGS sequence"/>
</dbReference>
<feature type="compositionally biased region" description="Low complexity" evidence="3">
    <location>
        <begin position="34"/>
        <end position="61"/>
    </location>
</feature>
<dbReference type="PANTHER" id="PTHR42535:SF2">
    <property type="entry name" value="CHROMOSOME UNDETERMINED SCAFFOLD_146, WHOLE GENOME SHOTGUN SEQUENCE"/>
    <property type="match status" value="1"/>
</dbReference>
<evidence type="ECO:0000256" key="2">
    <source>
        <dbReference type="ARBA" id="ARBA00023157"/>
    </source>
</evidence>
<comment type="caution">
    <text evidence="5">The sequence shown here is derived from an EMBL/GenBank/DDBJ whole genome shotgun (WGS) entry which is preliminary data.</text>
</comment>
<sequence length="991" mass="106768">MMMTTTGNKSIALMLTTTTTTTEQSIIIAATTTEPSTTKTTELSTTTTESSTTTTTKEPLSAGEPEPTIISTSTTTLATTSTSTTTAPAVVYSNRNYSFWPMENNALDIISGLDGIGVNSPTYVTPGITGTGYALKLIRDRQQYINIPTYKSFVSTSFTVEMWIYPTILQDGHAFGLFSQYEVATKDYLLHMLIQGFQLSIDFWDDAVTGATALSTNTWHHVAFVYDYPSKTQTVYLNGYQDGSHSPAGPYLGMTGSINIGTILHESSNSYYDGLIDQVSLTMAAKSAGDILNDATLASWHSFDCDITYDSGPNKLQGKAVDVTPALGKVNQGLEFSKSSSYYQIPGYVLLGVASYSFSMSLWVQRTKPGGGTLVEYVDQAGTEGWCTTPLGFSSSGNIVANAYIPDNYVTGPVVPVDTWTHIAITYSQTHGLTLYVNGVSVGNTGAQTNNVPGTAVTLILGNALNSGYCGPQSISRGPFSGYLDEFRVYSRELSAVEVSVLAKGYTCTDGIMNDDETDIDCGGSCSKCTVGQKCTLTKDCNNVQCINDICAIPTCTDGIKNQDETDLDCGGSTCTKRFAPYSFWPMENNALDTMSNLNGAGVNSPTYETHGITGSGYALKLIRNNNQYITISTYQSFVSTSFTVEMWIHPTTLSNGNLFGLFTQFDSPSTDHSLQMMVRAFQLTLDFGSDGVDGTTSLTTDTWYHVAFVYDYPSRTQTIYLNGNQDATRSSVGPYLGTSGSINIGMYQAGGIYNYFDGYIDQVSLYMNTRSADDILNDATLASWHSFDYGITYDSGPNRLTGIANNVVLASGRVDQGLRFTSSSSYYQIPGYVLLGIASRAYSISIWVKRTSAGGATLIEYLDQAGTEGWCTIQMGFSAAGNIAVNVYIPDKYVTGPVLSVNTWTHIAATYSPTNGLTLYVNGVSFGNTGRQANNAPNVALNITLGNSLSSSYCAPLTISRGPFSGYLDEFRVYSRELSVAEVSALANPR</sequence>
<keyword evidence="1" id="KW-0732">Signal</keyword>
<feature type="domain" description="LamG-like jellyroll fold" evidence="4">
    <location>
        <begin position="641"/>
        <end position="774"/>
    </location>
</feature>
<dbReference type="Pfam" id="PF13385">
    <property type="entry name" value="Laminin_G_3"/>
    <property type="match status" value="4"/>
</dbReference>
<gene>
    <name evidence="5" type="ORF">VCS650_LOCUS22957</name>
</gene>
<dbReference type="EMBL" id="CAJNON010000264">
    <property type="protein sequence ID" value="CAF1153745.1"/>
    <property type="molecule type" value="Genomic_DNA"/>
</dbReference>
<feature type="domain" description="LamG-like jellyroll fold" evidence="4">
    <location>
        <begin position="841"/>
        <end position="982"/>
    </location>
</feature>
<dbReference type="PANTHER" id="PTHR42535">
    <property type="entry name" value="OOKINETE PROTEIN, PUTATIVE-RELATED"/>
    <property type="match status" value="1"/>
</dbReference>
<dbReference type="Gene3D" id="2.60.120.200">
    <property type="match status" value="4"/>
</dbReference>
<dbReference type="InterPro" id="IPR006558">
    <property type="entry name" value="LamG-like"/>
</dbReference>
<dbReference type="InterPro" id="IPR013320">
    <property type="entry name" value="ConA-like_dom_sf"/>
</dbReference>
<name>A0A814SWZ0_9BILA</name>
<evidence type="ECO:0000256" key="1">
    <source>
        <dbReference type="ARBA" id="ARBA00022729"/>
    </source>
</evidence>
<dbReference type="SMART" id="SM00560">
    <property type="entry name" value="LamGL"/>
    <property type="match status" value="4"/>
</dbReference>
<organism evidence="5 6">
    <name type="scientific">Adineta steineri</name>
    <dbReference type="NCBI Taxonomy" id="433720"/>
    <lineage>
        <taxon>Eukaryota</taxon>
        <taxon>Metazoa</taxon>
        <taxon>Spiralia</taxon>
        <taxon>Gnathifera</taxon>
        <taxon>Rotifera</taxon>
        <taxon>Eurotatoria</taxon>
        <taxon>Bdelloidea</taxon>
        <taxon>Adinetida</taxon>
        <taxon>Adinetidae</taxon>
        <taxon>Adineta</taxon>
    </lineage>
</organism>
<evidence type="ECO:0000256" key="3">
    <source>
        <dbReference type="SAM" id="MobiDB-lite"/>
    </source>
</evidence>
<reference evidence="5" key="1">
    <citation type="submission" date="2021-02" db="EMBL/GenBank/DDBJ databases">
        <authorList>
            <person name="Nowell W R."/>
        </authorList>
    </citation>
    <scope>NUCLEOTIDE SEQUENCE</scope>
</reference>
<feature type="region of interest" description="Disordered" evidence="3">
    <location>
        <begin position="34"/>
        <end position="68"/>
    </location>
</feature>
<feature type="domain" description="LamG-like jellyroll fold" evidence="4">
    <location>
        <begin position="156"/>
        <end position="289"/>
    </location>
</feature>
<dbReference type="SUPFAM" id="SSF49899">
    <property type="entry name" value="Concanavalin A-like lectins/glucanases"/>
    <property type="match status" value="4"/>
</dbReference>
<evidence type="ECO:0000313" key="5">
    <source>
        <dbReference type="EMBL" id="CAF1153745.1"/>
    </source>
</evidence>
<dbReference type="AlphaFoldDB" id="A0A814SWZ0"/>
<evidence type="ECO:0000259" key="4">
    <source>
        <dbReference type="SMART" id="SM00560"/>
    </source>
</evidence>
<feature type="domain" description="LamG-like jellyroll fold" evidence="4">
    <location>
        <begin position="356"/>
        <end position="497"/>
    </location>
</feature>
<keyword evidence="2" id="KW-1015">Disulfide bond</keyword>
<protein>
    <recommendedName>
        <fullName evidence="4">LamG-like jellyroll fold domain-containing protein</fullName>
    </recommendedName>
</protein>